<proteinExistence type="predicted"/>
<evidence type="ECO:0000313" key="2">
    <source>
        <dbReference type="EMBL" id="MBW0551366.1"/>
    </source>
</evidence>
<accession>A0A9Q3IWQ6</accession>
<comment type="caution">
    <text evidence="2">The sequence shown here is derived from an EMBL/GenBank/DDBJ whole genome shotgun (WGS) entry which is preliminary data.</text>
</comment>
<dbReference type="EMBL" id="AVOT02057195">
    <property type="protein sequence ID" value="MBW0551366.1"/>
    <property type="molecule type" value="Genomic_DNA"/>
</dbReference>
<reference evidence="2" key="1">
    <citation type="submission" date="2021-03" db="EMBL/GenBank/DDBJ databases">
        <title>Draft genome sequence of rust myrtle Austropuccinia psidii MF-1, a brazilian biotype.</title>
        <authorList>
            <person name="Quecine M.C."/>
            <person name="Pachon D.M.R."/>
            <person name="Bonatelli M.L."/>
            <person name="Correr F.H."/>
            <person name="Franceschini L.M."/>
            <person name="Leite T.F."/>
            <person name="Margarido G.R.A."/>
            <person name="Almeida C.A."/>
            <person name="Ferrarezi J.A."/>
            <person name="Labate C.A."/>
        </authorList>
    </citation>
    <scope>NUCLEOTIDE SEQUENCE</scope>
    <source>
        <strain evidence="2">MF-1</strain>
    </source>
</reference>
<organism evidence="2 3">
    <name type="scientific">Austropuccinia psidii MF-1</name>
    <dbReference type="NCBI Taxonomy" id="1389203"/>
    <lineage>
        <taxon>Eukaryota</taxon>
        <taxon>Fungi</taxon>
        <taxon>Dikarya</taxon>
        <taxon>Basidiomycota</taxon>
        <taxon>Pucciniomycotina</taxon>
        <taxon>Pucciniomycetes</taxon>
        <taxon>Pucciniales</taxon>
        <taxon>Sphaerophragmiaceae</taxon>
        <taxon>Austropuccinia</taxon>
    </lineage>
</organism>
<protein>
    <submittedName>
        <fullName evidence="2">Uncharacterized protein</fullName>
    </submittedName>
</protein>
<dbReference type="AlphaFoldDB" id="A0A9Q3IWQ6"/>
<evidence type="ECO:0000313" key="3">
    <source>
        <dbReference type="Proteomes" id="UP000765509"/>
    </source>
</evidence>
<evidence type="ECO:0000256" key="1">
    <source>
        <dbReference type="SAM" id="MobiDB-lite"/>
    </source>
</evidence>
<dbReference type="Proteomes" id="UP000765509">
    <property type="component" value="Unassembled WGS sequence"/>
</dbReference>
<name>A0A9Q3IWQ6_9BASI</name>
<sequence>MDRPKLSSADLARPLSLNLRVVGVSRFEWIDYKADGGNIVARFYSISKRWWVRNSSKAIEAVEANSSTVSVDDHQTAISRSSRNSRNSSGRSARLARSARSLKSWDNLTSPAQPHGADWGLTRYGDLPKMRAIITILISYGAS</sequence>
<keyword evidence="3" id="KW-1185">Reference proteome</keyword>
<feature type="compositionally biased region" description="Low complexity" evidence="1">
    <location>
        <begin position="79"/>
        <end position="93"/>
    </location>
</feature>
<feature type="region of interest" description="Disordered" evidence="1">
    <location>
        <begin position="68"/>
        <end position="93"/>
    </location>
</feature>
<gene>
    <name evidence="2" type="ORF">O181_091081</name>
</gene>